<dbReference type="AlphaFoldDB" id="A0A1Y1WVA2"/>
<reference evidence="5 6" key="1">
    <citation type="submission" date="2016-08" db="EMBL/GenBank/DDBJ databases">
        <title>A Parts List for Fungal Cellulosomes Revealed by Comparative Genomics.</title>
        <authorList>
            <consortium name="DOE Joint Genome Institute"/>
            <person name="Haitjema C.H."/>
            <person name="Gilmore S.P."/>
            <person name="Henske J.K."/>
            <person name="Solomon K.V."/>
            <person name="De Groot R."/>
            <person name="Kuo A."/>
            <person name="Mondo S.J."/>
            <person name="Salamov A.A."/>
            <person name="Labutti K."/>
            <person name="Zhao Z."/>
            <person name="Chiniquy J."/>
            <person name="Barry K."/>
            <person name="Brewer H.M."/>
            <person name="Purvine S.O."/>
            <person name="Wright A.T."/>
            <person name="Boxma B."/>
            <person name="Van Alen T."/>
            <person name="Hackstein J.H."/>
            <person name="Baker S.E."/>
            <person name="Grigoriev I.V."/>
            <person name="O'Malley M.A."/>
        </authorList>
    </citation>
    <scope>NUCLEOTIDE SEQUENCE [LARGE SCALE GENOMIC DNA]</scope>
    <source>
        <strain evidence="5 6">S4</strain>
    </source>
</reference>
<organism evidence="5 6">
    <name type="scientific">Anaeromyces robustus</name>
    <dbReference type="NCBI Taxonomy" id="1754192"/>
    <lineage>
        <taxon>Eukaryota</taxon>
        <taxon>Fungi</taxon>
        <taxon>Fungi incertae sedis</taxon>
        <taxon>Chytridiomycota</taxon>
        <taxon>Chytridiomycota incertae sedis</taxon>
        <taxon>Neocallimastigomycetes</taxon>
        <taxon>Neocallimastigales</taxon>
        <taxon>Neocallimastigaceae</taxon>
        <taxon>Anaeromyces</taxon>
    </lineage>
</organism>
<dbReference type="PANTHER" id="PTHR12652">
    <property type="entry name" value="PEROXISOMAL BIOGENESIS FACTOR 11"/>
    <property type="match status" value="1"/>
</dbReference>
<sequence>MSDKSALINQFFKYINTTTGRDKINRTLQHTFKFLLAYNIKYNGKEETIAWIRNVIKNIQLSRKFVRIGKPLEHVNTFYKTLTIKDDFSKYCVLGRNFAYAIYLTFDMMVWFHKSGVHKTENIKNVTKNAQRFWLVGIIFGILNETFKLKKTNEKILSISSKTVTNEKEKEPEDKKRDADDLKKLLDKKRNHYLTLTQHFCDFVHPISTLGFCRIEPLYLALFGISSSVLGARAQWIKVNGKK</sequence>
<evidence type="ECO:0000256" key="4">
    <source>
        <dbReference type="ARBA" id="ARBA00046271"/>
    </source>
</evidence>
<comment type="caution">
    <text evidence="5">The sequence shown here is derived from an EMBL/GenBank/DDBJ whole genome shotgun (WGS) entry which is preliminary data.</text>
</comment>
<keyword evidence="6" id="KW-1185">Reference proteome</keyword>
<keyword evidence="1" id="KW-0962">Peroxisome biogenesis</keyword>
<evidence type="ECO:0000256" key="3">
    <source>
        <dbReference type="ARBA" id="ARBA00023140"/>
    </source>
</evidence>
<keyword evidence="2" id="KW-0472">Membrane</keyword>
<evidence type="ECO:0000256" key="1">
    <source>
        <dbReference type="ARBA" id="ARBA00022593"/>
    </source>
</evidence>
<dbReference type="EMBL" id="MCFG01000266">
    <property type="protein sequence ID" value="ORX77044.1"/>
    <property type="molecule type" value="Genomic_DNA"/>
</dbReference>
<evidence type="ECO:0000313" key="5">
    <source>
        <dbReference type="EMBL" id="ORX77044.1"/>
    </source>
</evidence>
<dbReference type="STRING" id="1754192.A0A1Y1WVA2"/>
<evidence type="ECO:0000256" key="2">
    <source>
        <dbReference type="ARBA" id="ARBA00023136"/>
    </source>
</evidence>
<gene>
    <name evidence="5" type="ORF">BCR32DRAFT_283548</name>
</gene>
<dbReference type="InterPro" id="IPR008733">
    <property type="entry name" value="PEX11"/>
</dbReference>
<protein>
    <submittedName>
        <fullName evidence="5">Peroxisomal biogenesis factor 11</fullName>
    </submittedName>
</protein>
<dbReference type="OrthoDB" id="411017at2759"/>
<accession>A0A1Y1WVA2</accession>
<dbReference type="GO" id="GO:0016559">
    <property type="term" value="P:peroxisome fission"/>
    <property type="evidence" value="ECO:0007669"/>
    <property type="project" value="InterPro"/>
</dbReference>
<dbReference type="Pfam" id="PF05648">
    <property type="entry name" value="PEX11"/>
    <property type="match status" value="1"/>
</dbReference>
<dbReference type="PANTHER" id="PTHR12652:SF50">
    <property type="entry name" value="PEROXIN 11"/>
    <property type="match status" value="1"/>
</dbReference>
<proteinExistence type="predicted"/>
<reference evidence="5 6" key="2">
    <citation type="submission" date="2016-08" db="EMBL/GenBank/DDBJ databases">
        <title>Pervasive Adenine N6-methylation of Active Genes in Fungi.</title>
        <authorList>
            <consortium name="DOE Joint Genome Institute"/>
            <person name="Mondo S.J."/>
            <person name="Dannebaum R.O."/>
            <person name="Kuo R.C."/>
            <person name="Labutti K."/>
            <person name="Haridas S."/>
            <person name="Kuo A."/>
            <person name="Salamov A."/>
            <person name="Ahrendt S.R."/>
            <person name="Lipzen A."/>
            <person name="Sullivan W."/>
            <person name="Andreopoulos W.B."/>
            <person name="Clum A."/>
            <person name="Lindquist E."/>
            <person name="Daum C."/>
            <person name="Ramamoorthy G.K."/>
            <person name="Gryganskyi A."/>
            <person name="Culley D."/>
            <person name="Magnuson J.K."/>
            <person name="James T.Y."/>
            <person name="O'Malley M.A."/>
            <person name="Stajich J.E."/>
            <person name="Spatafora J.W."/>
            <person name="Visel A."/>
            <person name="Grigoriev I.V."/>
        </authorList>
    </citation>
    <scope>NUCLEOTIDE SEQUENCE [LARGE SCALE GENOMIC DNA]</scope>
    <source>
        <strain evidence="5 6">S4</strain>
    </source>
</reference>
<comment type="subcellular location">
    <subcellularLocation>
        <location evidence="4">Peroxisome membrane</location>
    </subcellularLocation>
</comment>
<name>A0A1Y1WVA2_9FUNG</name>
<keyword evidence="3" id="KW-0576">Peroxisome</keyword>
<dbReference type="Proteomes" id="UP000193944">
    <property type="component" value="Unassembled WGS sequence"/>
</dbReference>
<evidence type="ECO:0000313" key="6">
    <source>
        <dbReference type="Proteomes" id="UP000193944"/>
    </source>
</evidence>
<dbReference type="GO" id="GO:0005778">
    <property type="term" value="C:peroxisomal membrane"/>
    <property type="evidence" value="ECO:0007669"/>
    <property type="project" value="UniProtKB-SubCell"/>
</dbReference>